<proteinExistence type="predicted"/>
<reference evidence="3 4" key="1">
    <citation type="submission" date="2019-08" db="EMBL/GenBank/DDBJ databases">
        <authorList>
            <person name="Alioto T."/>
            <person name="Alioto T."/>
            <person name="Gomez Garrido J."/>
        </authorList>
    </citation>
    <scope>NUCLEOTIDE SEQUENCE [LARGE SCALE GENOMIC DNA]</scope>
</reference>
<feature type="compositionally biased region" description="Basic and acidic residues" evidence="1">
    <location>
        <begin position="30"/>
        <end position="53"/>
    </location>
</feature>
<name>A0A5E4N771_9HEMI</name>
<accession>A0A5E4N771</accession>
<keyword evidence="4" id="KW-1185">Reference proteome</keyword>
<dbReference type="Proteomes" id="UP000325440">
    <property type="component" value="Unassembled WGS sequence"/>
</dbReference>
<evidence type="ECO:0000313" key="4">
    <source>
        <dbReference type="Proteomes" id="UP000325440"/>
    </source>
</evidence>
<dbReference type="AlphaFoldDB" id="A0A5E4N771"/>
<feature type="chain" id="PRO_5023069804" evidence="2">
    <location>
        <begin position="20"/>
        <end position="178"/>
    </location>
</feature>
<keyword evidence="2" id="KW-0732">Signal</keyword>
<protein>
    <submittedName>
        <fullName evidence="3">Uncharacterized protein</fullName>
    </submittedName>
</protein>
<sequence length="178" mass="20644">MRPDAAVYLIAVTVVCVAAHRDYDNDDYDDNRPNEVDRAYNDGDEKSTTKPSAEVKWDDVIPNKCTDPSSGQKYKIGVTWYPDGCGRRTCYYSKKRNVAEIHTEMCTCKKECSAGMKCSIVKRVQITDARYPYCCPTTRCVPEQNLWSYFKKDYWTSAFSKLQQRNDDRLSARNTRRR</sequence>
<evidence type="ECO:0000256" key="1">
    <source>
        <dbReference type="SAM" id="MobiDB-lite"/>
    </source>
</evidence>
<feature type="region of interest" description="Disordered" evidence="1">
    <location>
        <begin position="27"/>
        <end position="53"/>
    </location>
</feature>
<gene>
    <name evidence="3" type="ORF">CINCED_3A018010</name>
</gene>
<dbReference type="EMBL" id="CABPRJ010001895">
    <property type="protein sequence ID" value="VVC39438.1"/>
    <property type="molecule type" value="Genomic_DNA"/>
</dbReference>
<evidence type="ECO:0000313" key="3">
    <source>
        <dbReference type="EMBL" id="VVC39438.1"/>
    </source>
</evidence>
<organism evidence="3 4">
    <name type="scientific">Cinara cedri</name>
    <dbReference type="NCBI Taxonomy" id="506608"/>
    <lineage>
        <taxon>Eukaryota</taxon>
        <taxon>Metazoa</taxon>
        <taxon>Ecdysozoa</taxon>
        <taxon>Arthropoda</taxon>
        <taxon>Hexapoda</taxon>
        <taxon>Insecta</taxon>
        <taxon>Pterygota</taxon>
        <taxon>Neoptera</taxon>
        <taxon>Paraneoptera</taxon>
        <taxon>Hemiptera</taxon>
        <taxon>Sternorrhyncha</taxon>
        <taxon>Aphidomorpha</taxon>
        <taxon>Aphidoidea</taxon>
        <taxon>Aphididae</taxon>
        <taxon>Lachninae</taxon>
        <taxon>Cinara</taxon>
    </lineage>
</organism>
<feature type="signal peptide" evidence="2">
    <location>
        <begin position="1"/>
        <end position="19"/>
    </location>
</feature>
<dbReference type="OrthoDB" id="6618633at2759"/>
<evidence type="ECO:0000256" key="2">
    <source>
        <dbReference type="SAM" id="SignalP"/>
    </source>
</evidence>